<feature type="transmembrane region" description="Helical" evidence="1">
    <location>
        <begin position="54"/>
        <end position="75"/>
    </location>
</feature>
<dbReference type="Proteomes" id="UP001157961">
    <property type="component" value="Unassembled WGS sequence"/>
</dbReference>
<evidence type="ECO:0000259" key="2">
    <source>
        <dbReference type="Pfam" id="PF01757"/>
    </source>
</evidence>
<feature type="transmembrane region" description="Helical" evidence="1">
    <location>
        <begin position="334"/>
        <end position="352"/>
    </location>
</feature>
<evidence type="ECO:0000256" key="1">
    <source>
        <dbReference type="SAM" id="Phobius"/>
    </source>
</evidence>
<feature type="transmembrane region" description="Helical" evidence="1">
    <location>
        <begin position="267"/>
        <end position="283"/>
    </location>
</feature>
<name>A0ABY1N6K8_9RHOB</name>
<feature type="domain" description="Acyltransferase 3" evidence="2">
    <location>
        <begin position="28"/>
        <end position="347"/>
    </location>
</feature>
<dbReference type="PANTHER" id="PTHR23028">
    <property type="entry name" value="ACETYLTRANSFERASE"/>
    <property type="match status" value="1"/>
</dbReference>
<keyword evidence="1" id="KW-1133">Transmembrane helix</keyword>
<comment type="caution">
    <text evidence="4">The sequence shown here is derived from an EMBL/GenBank/DDBJ whole genome shotgun (WGS) entry which is preliminary data.</text>
</comment>
<dbReference type="GO" id="GO:0016746">
    <property type="term" value="F:acyltransferase activity"/>
    <property type="evidence" value="ECO:0007669"/>
    <property type="project" value="UniProtKB-KW"/>
</dbReference>
<dbReference type="Pfam" id="PF19040">
    <property type="entry name" value="SGNH"/>
    <property type="match status" value="1"/>
</dbReference>
<keyword evidence="4" id="KW-0808">Transferase</keyword>
<keyword evidence="1" id="KW-0812">Transmembrane</keyword>
<keyword evidence="5" id="KW-1185">Reference proteome</keyword>
<dbReference type="Pfam" id="PF01757">
    <property type="entry name" value="Acyl_transf_3"/>
    <property type="match status" value="1"/>
</dbReference>
<proteinExistence type="predicted"/>
<dbReference type="RefSeq" id="WP_283424049.1">
    <property type="nucleotide sequence ID" value="NZ_FXTY01000001.1"/>
</dbReference>
<sequence length="683" mass="75190">MSTQESPEVETSAPKLAADLNAARGHRAEIDGLRAIAVLAVVFYHFGVPGFGGGFIGVDIFFVISGFLIGGILWREQQETGKLALGRFYIRRIKRLAPAYFVMAFTVLIVGALILMPNDFRETAKGVIAATVYLSNVLFFRQSGYFDGAAEDKVMLHTWSLSVEEQFYIFLPLLFLLFARNKTVMLWALGAVFGFSLISSLITTPLSHPAAFFLFPFRAWELLAGVGLAILNIERPDLWRRHQALSWIGLGLVLTSIVLVAPGAGFPGWQVIVPVLGTVLLIGNGQDDNWVNRGLSMRIPVLIGLISYSLYLWHWPVFTFTKYLQGQYRGPGEVALWIAISLVLAVLSWRLVEQPVRQAKALPTWGLLFTTALASVSLLGLSFMVFKADGMPKRFGPQAQVHIAATGDFLQDFSDCYVPDEGPFEDIEVCPIGPKSEAPNLIIWGDSHVRAYYEGLKQAAREADRSALVIWRAGCAPAFDLEKRESAATPAQDAACTTANAQIRKSLREMPHLQDVILVGRWAYYASGHGSGSDAHNTIRLKSDVYGNMTQDALLGTALAATVADIGDLDRTVYILRQPPEIQNYSAPKVARELVHGRLSEQLARRIGQITVTDAKTRERGAAAALARSGATILDSWRWFCDPFLCDAVQGGVGQYFDNNHVTNAAARRMRSVFYPVMARSSQ</sequence>
<organism evidence="4 5">
    <name type="scientific">Shimia sagamensis</name>
    <dbReference type="NCBI Taxonomy" id="1566352"/>
    <lineage>
        <taxon>Bacteria</taxon>
        <taxon>Pseudomonadati</taxon>
        <taxon>Pseudomonadota</taxon>
        <taxon>Alphaproteobacteria</taxon>
        <taxon>Rhodobacterales</taxon>
        <taxon>Roseobacteraceae</taxon>
    </lineage>
</organism>
<accession>A0ABY1N6K8</accession>
<feature type="transmembrane region" description="Helical" evidence="1">
    <location>
        <begin position="210"/>
        <end position="232"/>
    </location>
</feature>
<dbReference type="InterPro" id="IPR043968">
    <property type="entry name" value="SGNH"/>
</dbReference>
<dbReference type="PANTHER" id="PTHR23028:SF53">
    <property type="entry name" value="ACYL_TRANSF_3 DOMAIN-CONTAINING PROTEIN"/>
    <property type="match status" value="1"/>
</dbReference>
<gene>
    <name evidence="4" type="ORF">SAMN06265373_101171</name>
</gene>
<dbReference type="InterPro" id="IPR002656">
    <property type="entry name" value="Acyl_transf_3_dom"/>
</dbReference>
<reference evidence="4 5" key="1">
    <citation type="submission" date="2017-05" db="EMBL/GenBank/DDBJ databases">
        <authorList>
            <person name="Varghese N."/>
            <person name="Submissions S."/>
        </authorList>
    </citation>
    <scope>NUCLEOTIDE SEQUENCE [LARGE SCALE GENOMIC DNA]</scope>
    <source>
        <strain evidence="4 5">DSM 29734</strain>
    </source>
</reference>
<feature type="transmembrane region" description="Helical" evidence="1">
    <location>
        <begin position="364"/>
        <end position="386"/>
    </location>
</feature>
<dbReference type="InterPro" id="IPR050879">
    <property type="entry name" value="Acyltransferase_3"/>
</dbReference>
<evidence type="ECO:0000313" key="5">
    <source>
        <dbReference type="Proteomes" id="UP001157961"/>
    </source>
</evidence>
<keyword evidence="1" id="KW-0472">Membrane</keyword>
<feature type="transmembrane region" description="Helical" evidence="1">
    <location>
        <begin position="159"/>
        <end position="179"/>
    </location>
</feature>
<feature type="transmembrane region" description="Helical" evidence="1">
    <location>
        <begin position="186"/>
        <end position="204"/>
    </location>
</feature>
<keyword evidence="4" id="KW-0012">Acyltransferase</keyword>
<feature type="transmembrane region" description="Helical" evidence="1">
    <location>
        <begin position="295"/>
        <end position="314"/>
    </location>
</feature>
<dbReference type="EMBL" id="FXTY01000001">
    <property type="protein sequence ID" value="SMP01816.1"/>
    <property type="molecule type" value="Genomic_DNA"/>
</dbReference>
<protein>
    <submittedName>
        <fullName evidence="4">Peptidoglycan/LPS O-acetylase OafA/YrhL, contains acyltransferase and SGNH-hydrolase domains</fullName>
    </submittedName>
</protein>
<feature type="domain" description="SGNH" evidence="3">
    <location>
        <begin position="415"/>
        <end position="676"/>
    </location>
</feature>
<feature type="transmembrane region" description="Helical" evidence="1">
    <location>
        <begin position="244"/>
        <end position="261"/>
    </location>
</feature>
<evidence type="ECO:0000313" key="4">
    <source>
        <dbReference type="EMBL" id="SMP01816.1"/>
    </source>
</evidence>
<feature type="transmembrane region" description="Helical" evidence="1">
    <location>
        <begin position="96"/>
        <end position="116"/>
    </location>
</feature>
<evidence type="ECO:0000259" key="3">
    <source>
        <dbReference type="Pfam" id="PF19040"/>
    </source>
</evidence>